<dbReference type="Gene3D" id="3.40.630.30">
    <property type="match status" value="1"/>
</dbReference>
<dbReference type="OrthoDB" id="2115692at2759"/>
<dbReference type="GO" id="GO:0016747">
    <property type="term" value="F:acyltransferase activity, transferring groups other than amino-acyl groups"/>
    <property type="evidence" value="ECO:0007669"/>
    <property type="project" value="InterPro"/>
</dbReference>
<dbReference type="PANTHER" id="PTHR42791:SF17">
    <property type="entry name" value="ACETYLTRANSFERASE, GNAT FAMILY FAMILY (AFU_ORTHOLOGUE AFUA_8G05690)"/>
    <property type="match status" value="1"/>
</dbReference>
<accession>A0A6A6RIP1</accession>
<dbReference type="Pfam" id="PF13508">
    <property type="entry name" value="Acetyltransf_7"/>
    <property type="match status" value="1"/>
</dbReference>
<dbReference type="InterPro" id="IPR000182">
    <property type="entry name" value="GNAT_dom"/>
</dbReference>
<dbReference type="InterPro" id="IPR016181">
    <property type="entry name" value="Acyl_CoA_acyltransferase"/>
</dbReference>
<dbReference type="InterPro" id="IPR052523">
    <property type="entry name" value="Trichothecene_AcTrans"/>
</dbReference>
<gene>
    <name evidence="2" type="ORF">P280DRAFT_536313</name>
</gene>
<sequence length="229" mass="25825">MGFVVLPALIPDIAAVYSVYFAAFASDAITAALFAGTPKEEWGDEGSEFRKSHTRNILHYWQTSTTQYTLKCVDTTTNKIVGMGLLDVWPTPSDWKRGGITWLEGSARSRAEALVDPLWAAREKMWDNERYIYCHVVAVHPDYQRQGIGKLITEYGLRVAEQAGLPVYLEASTMGTGLYEKLGFRRVREKLVHKGEDVEVPLMVWVPQGKEVRLPEAVQFAEKERSSIL</sequence>
<dbReference type="Proteomes" id="UP000799753">
    <property type="component" value="Unassembled WGS sequence"/>
</dbReference>
<dbReference type="AlphaFoldDB" id="A0A6A6RIP1"/>
<protein>
    <submittedName>
        <fullName evidence="2">Acyl-CoA N-acyltransferase</fullName>
    </submittedName>
</protein>
<proteinExistence type="predicted"/>
<dbReference type="PANTHER" id="PTHR42791">
    <property type="entry name" value="GNAT FAMILY ACETYLTRANSFERASE"/>
    <property type="match status" value="1"/>
</dbReference>
<feature type="domain" description="N-acetyltransferase" evidence="1">
    <location>
        <begin position="3"/>
        <end position="207"/>
    </location>
</feature>
<organism evidence="2 3">
    <name type="scientific">Massarina eburnea CBS 473.64</name>
    <dbReference type="NCBI Taxonomy" id="1395130"/>
    <lineage>
        <taxon>Eukaryota</taxon>
        <taxon>Fungi</taxon>
        <taxon>Dikarya</taxon>
        <taxon>Ascomycota</taxon>
        <taxon>Pezizomycotina</taxon>
        <taxon>Dothideomycetes</taxon>
        <taxon>Pleosporomycetidae</taxon>
        <taxon>Pleosporales</taxon>
        <taxon>Massarineae</taxon>
        <taxon>Massarinaceae</taxon>
        <taxon>Massarina</taxon>
    </lineage>
</organism>
<evidence type="ECO:0000313" key="3">
    <source>
        <dbReference type="Proteomes" id="UP000799753"/>
    </source>
</evidence>
<keyword evidence="2" id="KW-0012">Acyltransferase</keyword>
<reference evidence="2" key="1">
    <citation type="journal article" date="2020" name="Stud. Mycol.">
        <title>101 Dothideomycetes genomes: a test case for predicting lifestyles and emergence of pathogens.</title>
        <authorList>
            <person name="Haridas S."/>
            <person name="Albert R."/>
            <person name="Binder M."/>
            <person name="Bloem J."/>
            <person name="Labutti K."/>
            <person name="Salamov A."/>
            <person name="Andreopoulos B."/>
            <person name="Baker S."/>
            <person name="Barry K."/>
            <person name="Bills G."/>
            <person name="Bluhm B."/>
            <person name="Cannon C."/>
            <person name="Castanera R."/>
            <person name="Culley D."/>
            <person name="Daum C."/>
            <person name="Ezra D."/>
            <person name="Gonzalez J."/>
            <person name="Henrissat B."/>
            <person name="Kuo A."/>
            <person name="Liang C."/>
            <person name="Lipzen A."/>
            <person name="Lutzoni F."/>
            <person name="Magnuson J."/>
            <person name="Mondo S."/>
            <person name="Nolan M."/>
            <person name="Ohm R."/>
            <person name="Pangilinan J."/>
            <person name="Park H.-J."/>
            <person name="Ramirez L."/>
            <person name="Alfaro M."/>
            <person name="Sun H."/>
            <person name="Tritt A."/>
            <person name="Yoshinaga Y."/>
            <person name="Zwiers L.-H."/>
            <person name="Turgeon B."/>
            <person name="Goodwin S."/>
            <person name="Spatafora J."/>
            <person name="Crous P."/>
            <person name="Grigoriev I."/>
        </authorList>
    </citation>
    <scope>NUCLEOTIDE SEQUENCE</scope>
    <source>
        <strain evidence="2">CBS 473.64</strain>
    </source>
</reference>
<dbReference type="SUPFAM" id="SSF55729">
    <property type="entry name" value="Acyl-CoA N-acyltransferases (Nat)"/>
    <property type="match status" value="1"/>
</dbReference>
<evidence type="ECO:0000259" key="1">
    <source>
        <dbReference type="PROSITE" id="PS51186"/>
    </source>
</evidence>
<dbReference type="EMBL" id="MU006807">
    <property type="protein sequence ID" value="KAF2635409.1"/>
    <property type="molecule type" value="Genomic_DNA"/>
</dbReference>
<evidence type="ECO:0000313" key="2">
    <source>
        <dbReference type="EMBL" id="KAF2635409.1"/>
    </source>
</evidence>
<keyword evidence="2" id="KW-0808">Transferase</keyword>
<name>A0A6A6RIP1_9PLEO</name>
<dbReference type="PROSITE" id="PS51186">
    <property type="entry name" value="GNAT"/>
    <property type="match status" value="1"/>
</dbReference>
<keyword evidence="3" id="KW-1185">Reference proteome</keyword>
<dbReference type="CDD" id="cd04301">
    <property type="entry name" value="NAT_SF"/>
    <property type="match status" value="1"/>
</dbReference>